<dbReference type="PROSITE" id="PS00623">
    <property type="entry name" value="GMC_OXRED_1"/>
    <property type="match status" value="1"/>
</dbReference>
<feature type="domain" description="Glucose-methanol-choline oxidoreductase N-terminal" evidence="3">
    <location>
        <begin position="94"/>
        <end position="117"/>
    </location>
</feature>
<dbReference type="PANTHER" id="PTHR11552:SF78">
    <property type="entry name" value="GLUCOSE-METHANOL-CHOLINE OXIDOREDUCTASE N-TERMINAL DOMAIN-CONTAINING PROTEIN"/>
    <property type="match status" value="1"/>
</dbReference>
<dbReference type="SUPFAM" id="SSF51905">
    <property type="entry name" value="FAD/NAD(P)-binding domain"/>
    <property type="match status" value="1"/>
</dbReference>
<name>A0A8H5LVH7_9AGAR</name>
<comment type="caution">
    <text evidence="5">The sequence shown here is derived from an EMBL/GenBank/DDBJ whole genome shotgun (WGS) entry which is preliminary data.</text>
</comment>
<dbReference type="Gene3D" id="3.50.50.60">
    <property type="entry name" value="FAD/NAD(P)-binding domain"/>
    <property type="match status" value="1"/>
</dbReference>
<evidence type="ECO:0000256" key="1">
    <source>
        <dbReference type="ARBA" id="ARBA00010790"/>
    </source>
</evidence>
<dbReference type="Proteomes" id="UP000518752">
    <property type="component" value="Unassembled WGS sequence"/>
</dbReference>
<evidence type="ECO:0000313" key="5">
    <source>
        <dbReference type="EMBL" id="KAF5370974.1"/>
    </source>
</evidence>
<dbReference type="GO" id="GO:0050660">
    <property type="term" value="F:flavin adenine dinucleotide binding"/>
    <property type="evidence" value="ECO:0007669"/>
    <property type="project" value="InterPro"/>
</dbReference>
<dbReference type="PROSITE" id="PS00624">
    <property type="entry name" value="GMC_OXRED_2"/>
    <property type="match status" value="1"/>
</dbReference>
<keyword evidence="2" id="KW-0285">Flavoprotein</keyword>
<reference evidence="5 6" key="1">
    <citation type="journal article" date="2020" name="ISME J.">
        <title>Uncovering the hidden diversity of litter-decomposition mechanisms in mushroom-forming fungi.</title>
        <authorList>
            <person name="Floudas D."/>
            <person name="Bentzer J."/>
            <person name="Ahren D."/>
            <person name="Johansson T."/>
            <person name="Persson P."/>
            <person name="Tunlid A."/>
        </authorList>
    </citation>
    <scope>NUCLEOTIDE SEQUENCE [LARGE SCALE GENOMIC DNA]</scope>
    <source>
        <strain evidence="5 6">CBS 406.79</strain>
    </source>
</reference>
<comment type="similarity">
    <text evidence="1 2">Belongs to the GMC oxidoreductase family.</text>
</comment>
<dbReference type="InterPro" id="IPR012132">
    <property type="entry name" value="GMC_OxRdtase"/>
</dbReference>
<sequence length="414" mass="45034">MSSPHSSELLSAEYDIIFAGGGTTACVTAGRLASASPSLRILLLECGPSTEGKPEHIQPAHTLRHLAPGSNTIQFYVSPPSDYMAGRSAIGASGRCVGGGSSVNFALYNRPSASDLDAWEENYGNKGWGSKGIIPLFQKAETYEIDPTKPTHGGSGPLKVSHGGPDAVMEIGKQFLDVGPKVEKNRHVSDEGNAFDEKSVNVFYNMPKFISSDGRRSDVAHHYIYYRNLKNLTVLDGCLVKRVVIDNARATGVEFFFDKRTYPSAPQDVHTVRAKKLVVVSAGTMGSPLILERSGIGRKDILRKSGIATQYESPGVGAEFLDHPYYVTVYNATPDTDTFDPVYRSDADTWPGLVERWKKDGGGRLSGNGADGVIKMRPLPEELEELGEDLKNHFVKEYQSKPDKPLFWLCACSG</sequence>
<protein>
    <recommendedName>
        <fullName evidence="3 4">Glucose-methanol-choline oxidoreductase N-terminal domain-containing protein</fullName>
    </recommendedName>
</protein>
<dbReference type="GO" id="GO:0016614">
    <property type="term" value="F:oxidoreductase activity, acting on CH-OH group of donors"/>
    <property type="evidence" value="ECO:0007669"/>
    <property type="project" value="InterPro"/>
</dbReference>
<dbReference type="InterPro" id="IPR000172">
    <property type="entry name" value="GMC_OxRdtase_N"/>
</dbReference>
<evidence type="ECO:0000313" key="6">
    <source>
        <dbReference type="Proteomes" id="UP000518752"/>
    </source>
</evidence>
<evidence type="ECO:0000259" key="3">
    <source>
        <dbReference type="PROSITE" id="PS00623"/>
    </source>
</evidence>
<organism evidence="5 6">
    <name type="scientific">Collybiopsis confluens</name>
    <dbReference type="NCBI Taxonomy" id="2823264"/>
    <lineage>
        <taxon>Eukaryota</taxon>
        <taxon>Fungi</taxon>
        <taxon>Dikarya</taxon>
        <taxon>Basidiomycota</taxon>
        <taxon>Agaricomycotina</taxon>
        <taxon>Agaricomycetes</taxon>
        <taxon>Agaricomycetidae</taxon>
        <taxon>Agaricales</taxon>
        <taxon>Marasmiineae</taxon>
        <taxon>Omphalotaceae</taxon>
        <taxon>Collybiopsis</taxon>
    </lineage>
</organism>
<dbReference type="InterPro" id="IPR036188">
    <property type="entry name" value="FAD/NAD-bd_sf"/>
</dbReference>
<dbReference type="EMBL" id="JAACJN010000119">
    <property type="protein sequence ID" value="KAF5370974.1"/>
    <property type="molecule type" value="Genomic_DNA"/>
</dbReference>
<dbReference type="Gene3D" id="3.30.560.10">
    <property type="entry name" value="Glucose Oxidase, domain 3"/>
    <property type="match status" value="1"/>
</dbReference>
<dbReference type="OrthoDB" id="269227at2759"/>
<proteinExistence type="inferred from homology"/>
<dbReference type="Pfam" id="PF00732">
    <property type="entry name" value="GMC_oxred_N"/>
    <property type="match status" value="1"/>
</dbReference>
<accession>A0A8H5LVH7</accession>
<keyword evidence="2" id="KW-0274">FAD</keyword>
<dbReference type="PANTHER" id="PTHR11552">
    <property type="entry name" value="GLUCOSE-METHANOL-CHOLINE GMC OXIDOREDUCTASE"/>
    <property type="match status" value="1"/>
</dbReference>
<evidence type="ECO:0000256" key="2">
    <source>
        <dbReference type="RuleBase" id="RU003968"/>
    </source>
</evidence>
<evidence type="ECO:0000259" key="4">
    <source>
        <dbReference type="PROSITE" id="PS00624"/>
    </source>
</evidence>
<dbReference type="AlphaFoldDB" id="A0A8H5LVH7"/>
<gene>
    <name evidence="5" type="ORF">D9757_009895</name>
</gene>
<feature type="domain" description="Glucose-methanol-choline oxidoreductase N-terminal" evidence="4">
    <location>
        <begin position="283"/>
        <end position="297"/>
    </location>
</feature>
<keyword evidence="6" id="KW-1185">Reference proteome</keyword>